<evidence type="ECO:0000313" key="3">
    <source>
        <dbReference type="Proteomes" id="UP000758155"/>
    </source>
</evidence>
<dbReference type="EMBL" id="SWKV01000154">
    <property type="protein sequence ID" value="KAF3031385.1"/>
    <property type="molecule type" value="Genomic_DNA"/>
</dbReference>
<feature type="compositionally biased region" description="Low complexity" evidence="1">
    <location>
        <begin position="446"/>
        <end position="460"/>
    </location>
</feature>
<reference evidence="2" key="1">
    <citation type="submission" date="2019-04" db="EMBL/GenBank/DDBJ databases">
        <title>Sequencing of skin fungus with MAO and IRED activity.</title>
        <authorList>
            <person name="Marsaioli A.J."/>
            <person name="Bonatto J.M.C."/>
            <person name="Reis Junior O."/>
        </authorList>
    </citation>
    <scope>NUCLEOTIDE SEQUENCE</scope>
    <source>
        <strain evidence="2">28M1</strain>
    </source>
</reference>
<dbReference type="Proteomes" id="UP000758155">
    <property type="component" value="Unassembled WGS sequence"/>
</dbReference>
<name>A0A9P5BUD3_9PLEO</name>
<evidence type="ECO:0000256" key="1">
    <source>
        <dbReference type="SAM" id="MobiDB-lite"/>
    </source>
</evidence>
<keyword evidence="3" id="KW-1185">Reference proteome</keyword>
<feature type="region of interest" description="Disordered" evidence="1">
    <location>
        <begin position="418"/>
        <end position="495"/>
    </location>
</feature>
<proteinExistence type="predicted"/>
<feature type="region of interest" description="Disordered" evidence="1">
    <location>
        <begin position="879"/>
        <end position="907"/>
    </location>
</feature>
<feature type="compositionally biased region" description="Polar residues" evidence="1">
    <location>
        <begin position="462"/>
        <end position="471"/>
    </location>
</feature>
<dbReference type="AlphaFoldDB" id="A0A9P5BUD3"/>
<protein>
    <submittedName>
        <fullName evidence="2">Uncharacterized protein</fullName>
    </submittedName>
</protein>
<comment type="caution">
    <text evidence="2">The sequence shown here is derived from an EMBL/GenBank/DDBJ whole genome shotgun (WGS) entry which is preliminary data.</text>
</comment>
<dbReference type="OrthoDB" id="3799875at2759"/>
<organism evidence="2 3">
    <name type="scientific">Didymella heteroderae</name>
    <dbReference type="NCBI Taxonomy" id="1769908"/>
    <lineage>
        <taxon>Eukaryota</taxon>
        <taxon>Fungi</taxon>
        <taxon>Dikarya</taxon>
        <taxon>Ascomycota</taxon>
        <taxon>Pezizomycotina</taxon>
        <taxon>Dothideomycetes</taxon>
        <taxon>Pleosporomycetidae</taxon>
        <taxon>Pleosporales</taxon>
        <taxon>Pleosporineae</taxon>
        <taxon>Didymellaceae</taxon>
        <taxon>Didymella</taxon>
    </lineage>
</organism>
<gene>
    <name evidence="2" type="ORF">E8E12_000908</name>
</gene>
<accession>A0A9P5BUD3</accession>
<evidence type="ECO:0000313" key="2">
    <source>
        <dbReference type="EMBL" id="KAF3031385.1"/>
    </source>
</evidence>
<sequence>MDPADSKDKNILYGDPAKFVDHARVLRYRSVTYLLELTNFVDQALSSKVQAGGTQRDYTDIKGSSPRRRKKVLLYRKLAACIDILCRHYEVVAMTLGPNNVLRGVSTEELEEQMYMYTNNPETTENDRPEKGTPVKGRCQPILSTASTPLNEIPKSPGLLILQRTTGMKAGSRKGDQFPRTNFMLGDHGDMFLQMLRSTYTAQDDDSIKRSNYFLEIYVHLNCSAKILNRMKKGKMEPRFFFTFLTASSKSLNEKLATIPDSRTKLCKHADGITLNEKERRGMLELFEMLDYVFSKGDRNADLAPLKRWDDALQEDCPIQYDEDGFFTLQHLLVLIFQGAFDSMTALNGIKNKLQKERAKSPWSDTVGNANLSEAGRELDGKAHEATVFMQMLARLKSNDRLREILRRHLEILGQFATHTGDSKPKPGTGTAVLATPTRSDVAAKPTSGGPSTGSSIPTPALNESKTSTPAQEKLAADISDKETADDDADREPEHIYKSDYDHIDAHLGRGEWSAGCMKYLDLSCLHTCALLSLSRGVDQDFDVDVANFVKTAKFEWIRHQQTNVDTACMPLSQVLKTAKKQDDHGKEVTLTPEEIKDVVKPVIEAHNRWRFQDPKLDAWEDDGLFKGNVHCESLEMSYCDLQLTGYDAAVLPENALEHKEEYLRLPSRDIVEKFDSPIEILPVSKRCCPACHAFVLYMQNKYKKEIFYPGNHPLWSATTIPPWMLKEAAEHVMGVAEQKLTERITEILNCEDFLLDNTPVSSGSGAGFTAKRGDKRFRVTNTWGGFDPYPEDKDLKTSIPQSDITLPNALSTPHGIEVSPLEGEGSISIDMDSSPLASRSGNVLVGDLPIRKPAGSLGAILSVPDALDSTDEQRTATLPGEFLKKLHSRDFTGPQEPESKKKHLGE</sequence>
<feature type="region of interest" description="Disordered" evidence="1">
    <location>
        <begin position="120"/>
        <end position="141"/>
    </location>
</feature>